<dbReference type="AlphaFoldDB" id="A0A916URY9"/>
<evidence type="ECO:0000313" key="2">
    <source>
        <dbReference type="Proteomes" id="UP000637002"/>
    </source>
</evidence>
<accession>A0A916URY9</accession>
<protein>
    <submittedName>
        <fullName evidence="1">Uncharacterized protein</fullName>
    </submittedName>
</protein>
<dbReference type="Proteomes" id="UP000637002">
    <property type="component" value="Unassembled WGS sequence"/>
</dbReference>
<comment type="caution">
    <text evidence="1">The sequence shown here is derived from an EMBL/GenBank/DDBJ whole genome shotgun (WGS) entry which is preliminary data.</text>
</comment>
<reference evidence="1" key="1">
    <citation type="journal article" date="2014" name="Int. J. Syst. Evol. Microbiol.">
        <title>Complete genome sequence of Corynebacterium casei LMG S-19264T (=DSM 44701T), isolated from a smear-ripened cheese.</title>
        <authorList>
            <consortium name="US DOE Joint Genome Institute (JGI-PGF)"/>
            <person name="Walter F."/>
            <person name="Albersmeier A."/>
            <person name="Kalinowski J."/>
            <person name="Ruckert C."/>
        </authorList>
    </citation>
    <scope>NUCLEOTIDE SEQUENCE</scope>
    <source>
        <strain evidence="1">CGMCC 1.12919</strain>
    </source>
</reference>
<proteinExistence type="predicted"/>
<sequence>MTLFVMAGNTLLRPLVNAINRIPLDEEASEAIYEVSVVTAREAADRAKEELVAAGAEHLARHLELQHRRLMRASRQPVSVMLPSNGECSREFKIQKHSASSLCYEQGSCPKRWLTFLDHALGRYR</sequence>
<reference evidence="1" key="2">
    <citation type="submission" date="2020-09" db="EMBL/GenBank/DDBJ databases">
        <authorList>
            <person name="Sun Q."/>
            <person name="Zhou Y."/>
        </authorList>
    </citation>
    <scope>NUCLEOTIDE SEQUENCE</scope>
    <source>
        <strain evidence="1">CGMCC 1.12919</strain>
    </source>
</reference>
<name>A0A916URY9_9HYPH</name>
<organism evidence="1 2">
    <name type="scientific">Chelatococcus reniformis</name>
    <dbReference type="NCBI Taxonomy" id="1494448"/>
    <lineage>
        <taxon>Bacteria</taxon>
        <taxon>Pseudomonadati</taxon>
        <taxon>Pseudomonadota</taxon>
        <taxon>Alphaproteobacteria</taxon>
        <taxon>Hyphomicrobiales</taxon>
        <taxon>Chelatococcaceae</taxon>
        <taxon>Chelatococcus</taxon>
    </lineage>
</organism>
<gene>
    <name evidence="1" type="ORF">GCM10010994_47150</name>
</gene>
<dbReference type="EMBL" id="BMGG01000009">
    <property type="protein sequence ID" value="GGC83836.1"/>
    <property type="molecule type" value="Genomic_DNA"/>
</dbReference>
<evidence type="ECO:0000313" key="1">
    <source>
        <dbReference type="EMBL" id="GGC83836.1"/>
    </source>
</evidence>
<keyword evidence="2" id="KW-1185">Reference proteome</keyword>